<name>A0A9W4HRR2_PENOL</name>
<dbReference type="PANTHER" id="PTHR11592:SF78">
    <property type="entry name" value="GLUTATHIONE PEROXIDASE"/>
    <property type="match status" value="1"/>
</dbReference>
<dbReference type="PANTHER" id="PTHR11592">
    <property type="entry name" value="GLUTATHIONE PEROXIDASE"/>
    <property type="match status" value="1"/>
</dbReference>
<dbReference type="Proteomes" id="UP001153618">
    <property type="component" value="Unassembled WGS sequence"/>
</dbReference>
<dbReference type="OrthoDB" id="446890at2759"/>
<evidence type="ECO:0000256" key="5">
    <source>
        <dbReference type="ARBA" id="ARBA00023284"/>
    </source>
</evidence>
<reference evidence="9" key="1">
    <citation type="submission" date="2021-07" db="EMBL/GenBank/DDBJ databases">
        <authorList>
            <person name="Branca A.L. A."/>
        </authorList>
    </citation>
    <scope>NUCLEOTIDE SEQUENCE</scope>
</reference>
<evidence type="ECO:0000256" key="1">
    <source>
        <dbReference type="ARBA" id="ARBA00006926"/>
    </source>
</evidence>
<gene>
    <name evidence="9" type="ORF">POLS_LOCUS5586</name>
</gene>
<dbReference type="GO" id="GO:0140824">
    <property type="term" value="F:thioredoxin-dependent peroxiredoxin activity"/>
    <property type="evidence" value="ECO:0007669"/>
    <property type="project" value="UniProtKB-EC"/>
</dbReference>
<protein>
    <recommendedName>
        <fullName evidence="8">Glutathione peroxidase</fullName>
    </recommendedName>
</protein>
<feature type="active site" evidence="7">
    <location>
        <position position="39"/>
    </location>
</feature>
<comment type="caution">
    <text evidence="9">The sequence shown here is derived from an EMBL/GenBank/DDBJ whole genome shotgun (WGS) entry which is preliminary data.</text>
</comment>
<dbReference type="CDD" id="cd00340">
    <property type="entry name" value="GSH_Peroxidase"/>
    <property type="match status" value="1"/>
</dbReference>
<dbReference type="PRINTS" id="PR01011">
    <property type="entry name" value="GLUTPROXDASE"/>
</dbReference>
<dbReference type="PROSITE" id="PS51355">
    <property type="entry name" value="GLUTATHIONE_PEROXID_3"/>
    <property type="match status" value="1"/>
</dbReference>
<keyword evidence="3" id="KW-0049">Antioxidant</keyword>
<evidence type="ECO:0000313" key="9">
    <source>
        <dbReference type="EMBL" id="CAG8133607.1"/>
    </source>
</evidence>
<proteinExistence type="inferred from homology"/>
<dbReference type="FunFam" id="3.40.30.10:FF:000010">
    <property type="entry name" value="Glutathione peroxidase"/>
    <property type="match status" value="1"/>
</dbReference>
<evidence type="ECO:0000256" key="3">
    <source>
        <dbReference type="ARBA" id="ARBA00022862"/>
    </source>
</evidence>
<dbReference type="InterPro" id="IPR029760">
    <property type="entry name" value="GPX_CS"/>
</dbReference>
<keyword evidence="5" id="KW-0676">Redox-active center</keyword>
<evidence type="ECO:0000256" key="8">
    <source>
        <dbReference type="RuleBase" id="RU000499"/>
    </source>
</evidence>
<dbReference type="AlphaFoldDB" id="A0A9W4HRR2"/>
<evidence type="ECO:0000256" key="6">
    <source>
        <dbReference type="ARBA" id="ARBA00049091"/>
    </source>
</evidence>
<keyword evidence="2 8" id="KW-0575">Peroxidase</keyword>
<dbReference type="EMBL" id="CAJVOS010000027">
    <property type="protein sequence ID" value="CAG8133607.1"/>
    <property type="molecule type" value="Genomic_DNA"/>
</dbReference>
<organism evidence="9 10">
    <name type="scientific">Penicillium olsonii</name>
    <dbReference type="NCBI Taxonomy" id="99116"/>
    <lineage>
        <taxon>Eukaryota</taxon>
        <taxon>Fungi</taxon>
        <taxon>Dikarya</taxon>
        <taxon>Ascomycota</taxon>
        <taxon>Pezizomycotina</taxon>
        <taxon>Eurotiomycetes</taxon>
        <taxon>Eurotiomycetidae</taxon>
        <taxon>Eurotiales</taxon>
        <taxon>Aspergillaceae</taxon>
        <taxon>Penicillium</taxon>
    </lineage>
</organism>
<keyword evidence="4 8" id="KW-0560">Oxidoreductase</keyword>
<dbReference type="Pfam" id="PF00255">
    <property type="entry name" value="GSHPx"/>
    <property type="match status" value="1"/>
</dbReference>
<evidence type="ECO:0000256" key="4">
    <source>
        <dbReference type="ARBA" id="ARBA00023002"/>
    </source>
</evidence>
<keyword evidence="10" id="KW-1185">Reference proteome</keyword>
<dbReference type="InterPro" id="IPR029759">
    <property type="entry name" value="GPX_AS"/>
</dbReference>
<dbReference type="Gene3D" id="3.40.30.10">
    <property type="entry name" value="Glutaredoxin"/>
    <property type="match status" value="1"/>
</dbReference>
<evidence type="ECO:0000256" key="2">
    <source>
        <dbReference type="ARBA" id="ARBA00022559"/>
    </source>
</evidence>
<dbReference type="SUPFAM" id="SSF52833">
    <property type="entry name" value="Thioredoxin-like"/>
    <property type="match status" value="1"/>
</dbReference>
<dbReference type="PROSITE" id="PS00460">
    <property type="entry name" value="GLUTATHIONE_PEROXID_1"/>
    <property type="match status" value="1"/>
</dbReference>
<dbReference type="InterPro" id="IPR000889">
    <property type="entry name" value="Glutathione_peroxidase"/>
</dbReference>
<evidence type="ECO:0000313" key="10">
    <source>
        <dbReference type="Proteomes" id="UP001153618"/>
    </source>
</evidence>
<dbReference type="GO" id="GO:0034599">
    <property type="term" value="P:cellular response to oxidative stress"/>
    <property type="evidence" value="ECO:0007669"/>
    <property type="project" value="TreeGrafter"/>
</dbReference>
<dbReference type="PROSITE" id="PS00763">
    <property type="entry name" value="GLUTATHIONE_PEROXID_2"/>
    <property type="match status" value="1"/>
</dbReference>
<accession>A0A9W4HRR2</accession>
<dbReference type="PIRSF" id="PIRSF000303">
    <property type="entry name" value="Glutathion_perox"/>
    <property type="match status" value="1"/>
</dbReference>
<comment type="similarity">
    <text evidence="1 8">Belongs to the glutathione peroxidase family.</text>
</comment>
<dbReference type="InterPro" id="IPR036249">
    <property type="entry name" value="Thioredoxin-like_sf"/>
</dbReference>
<evidence type="ECO:0000256" key="7">
    <source>
        <dbReference type="PIRSR" id="PIRSR000303-1"/>
    </source>
</evidence>
<comment type="catalytic activity">
    <reaction evidence="6">
        <text>a hydroperoxide + [thioredoxin]-dithiol = an alcohol + [thioredoxin]-disulfide + H2O</text>
        <dbReference type="Rhea" id="RHEA:62620"/>
        <dbReference type="Rhea" id="RHEA-COMP:10698"/>
        <dbReference type="Rhea" id="RHEA-COMP:10700"/>
        <dbReference type="ChEBI" id="CHEBI:15377"/>
        <dbReference type="ChEBI" id="CHEBI:29950"/>
        <dbReference type="ChEBI" id="CHEBI:30879"/>
        <dbReference type="ChEBI" id="CHEBI:35924"/>
        <dbReference type="ChEBI" id="CHEBI:50058"/>
        <dbReference type="EC" id="1.11.1.24"/>
    </reaction>
</comment>
<sequence length="171" mass="19214">MASESNFFAFAPLNKFGKPFPLVTLKGKVVLVVNTASKCGFTPQYQGLEALYRENCAESPDKFTILGFPCNQFGEQEPGAGDEIEQFCVVNFGVTFPLLGKVNVRGEEAEPLFDWIRKNNNELLEDAEIQWNFEKTLISVDGEIVGRWRSQTTPESLREVIRSEIAKTSRV</sequence>